<proteinExistence type="predicted"/>
<evidence type="ECO:0000313" key="3">
    <source>
        <dbReference type="Proteomes" id="UP000182690"/>
    </source>
</evidence>
<name>A0A1H1A2M6_9MICO</name>
<organism evidence="2 3">
    <name type="scientific">Leucobacter chromiiresistens</name>
    <dbReference type="NCBI Taxonomy" id="1079994"/>
    <lineage>
        <taxon>Bacteria</taxon>
        <taxon>Bacillati</taxon>
        <taxon>Actinomycetota</taxon>
        <taxon>Actinomycetes</taxon>
        <taxon>Micrococcales</taxon>
        <taxon>Microbacteriaceae</taxon>
        <taxon>Leucobacter</taxon>
    </lineage>
</organism>
<dbReference type="AlphaFoldDB" id="A0A1H1A2M6"/>
<dbReference type="EMBL" id="FNKB01000001">
    <property type="protein sequence ID" value="SDQ33761.1"/>
    <property type="molecule type" value="Genomic_DNA"/>
</dbReference>
<dbReference type="RefSeq" id="WP_010156996.1">
    <property type="nucleotide sequence ID" value="NZ_FNKB01000001.1"/>
</dbReference>
<dbReference type="Proteomes" id="UP000182690">
    <property type="component" value="Unassembled WGS sequence"/>
</dbReference>
<sequence length="153" mass="16753">MGDDSRHIARFLTEIVRLSRMQEHFPFLAEATAVVDGDVAIVVYREEAGGRLLGRCFHYPSLARGFDGSSPEIVADAIVVNDLADPSRPGAVHRYAWERALVATDEPVQWLSTPLSAGVTDAAPAISRHFLNPEREPPTRASEPPGDARAPRR</sequence>
<accession>A0A1H1A2M6</accession>
<reference evidence="2 3" key="1">
    <citation type="submission" date="2016-10" db="EMBL/GenBank/DDBJ databases">
        <authorList>
            <person name="de Groot N.N."/>
        </authorList>
    </citation>
    <scope>NUCLEOTIDE SEQUENCE [LARGE SCALE GENOMIC DNA]</scope>
    <source>
        <strain evidence="2 3">DSM 22788</strain>
    </source>
</reference>
<feature type="region of interest" description="Disordered" evidence="1">
    <location>
        <begin position="130"/>
        <end position="153"/>
    </location>
</feature>
<protein>
    <submittedName>
        <fullName evidence="2">Uncharacterized protein</fullName>
    </submittedName>
</protein>
<dbReference type="OrthoDB" id="9927145at2"/>
<evidence type="ECO:0000313" key="2">
    <source>
        <dbReference type="EMBL" id="SDQ33761.1"/>
    </source>
</evidence>
<gene>
    <name evidence="2" type="ORF">SAMN04488565_2274</name>
</gene>
<evidence type="ECO:0000256" key="1">
    <source>
        <dbReference type="SAM" id="MobiDB-lite"/>
    </source>
</evidence>